<feature type="domain" description="COG4 transport protein middle alpha-helical bundle" evidence="10">
    <location>
        <begin position="329"/>
        <end position="660"/>
    </location>
</feature>
<dbReference type="GO" id="GO:0015031">
    <property type="term" value="P:protein transport"/>
    <property type="evidence" value="ECO:0007669"/>
    <property type="project" value="UniProtKB-KW"/>
</dbReference>
<name>A0A238C393_9BILA</name>
<keyword evidence="9" id="KW-1133">Transmembrane helix</keyword>
<evidence type="ECO:0000313" key="12">
    <source>
        <dbReference type="Proteomes" id="UP000242913"/>
    </source>
</evidence>
<evidence type="ECO:0000256" key="5">
    <source>
        <dbReference type="ARBA" id="ARBA00022927"/>
    </source>
</evidence>
<comment type="similarity">
    <text evidence="2">Belongs to the COG4 family.</text>
</comment>
<gene>
    <name evidence="11" type="ORF">X798_01025</name>
</gene>
<keyword evidence="6" id="KW-0333">Golgi apparatus</keyword>
<dbReference type="PANTHER" id="PTHR24016">
    <property type="entry name" value="CONSERVED OLIGOMERIC GOLGI COMPLEX SUBUNIT 4"/>
    <property type="match status" value="1"/>
</dbReference>
<reference evidence="11 12" key="1">
    <citation type="submission" date="2015-12" db="EMBL/GenBank/DDBJ databases">
        <title>Draft genome of the nematode, Onchocerca flexuosa.</title>
        <authorList>
            <person name="Mitreva M."/>
        </authorList>
    </citation>
    <scope>NUCLEOTIDE SEQUENCE [LARGE SCALE GENOMIC DNA]</scope>
    <source>
        <strain evidence="11">Red Deer</strain>
    </source>
</reference>
<feature type="transmembrane region" description="Helical" evidence="9">
    <location>
        <begin position="68"/>
        <end position="90"/>
    </location>
</feature>
<evidence type="ECO:0000256" key="8">
    <source>
        <dbReference type="ARBA" id="ARBA00031340"/>
    </source>
</evidence>
<dbReference type="Pfam" id="PF20663">
    <property type="entry name" value="COG4_N"/>
    <property type="match status" value="1"/>
</dbReference>
<evidence type="ECO:0000256" key="3">
    <source>
        <dbReference type="ARBA" id="ARBA00020975"/>
    </source>
</evidence>
<evidence type="ECO:0000256" key="4">
    <source>
        <dbReference type="ARBA" id="ARBA00022448"/>
    </source>
</evidence>
<evidence type="ECO:0000313" key="11">
    <source>
        <dbReference type="EMBL" id="OZC11844.1"/>
    </source>
</evidence>
<evidence type="ECO:0000256" key="7">
    <source>
        <dbReference type="ARBA" id="ARBA00023136"/>
    </source>
</evidence>
<evidence type="ECO:0000256" key="2">
    <source>
        <dbReference type="ARBA" id="ARBA00009215"/>
    </source>
</evidence>
<dbReference type="InterPro" id="IPR048682">
    <property type="entry name" value="COG4"/>
</dbReference>
<dbReference type="SMART" id="SM00762">
    <property type="entry name" value="Cog4"/>
    <property type="match status" value="1"/>
</dbReference>
<dbReference type="GO" id="GO:0006890">
    <property type="term" value="P:retrograde vesicle-mediated transport, Golgi to endoplasmic reticulum"/>
    <property type="evidence" value="ECO:0007669"/>
    <property type="project" value="TreeGrafter"/>
</dbReference>
<dbReference type="InterPro" id="IPR048680">
    <property type="entry name" value="COG4_N"/>
</dbReference>
<dbReference type="PANTHER" id="PTHR24016:SF0">
    <property type="entry name" value="CONSERVED OLIGOMERIC GOLGI COMPLEX SUBUNIT 4"/>
    <property type="match status" value="1"/>
</dbReference>
<organism evidence="11 12">
    <name type="scientific">Onchocerca flexuosa</name>
    <dbReference type="NCBI Taxonomy" id="387005"/>
    <lineage>
        <taxon>Eukaryota</taxon>
        <taxon>Metazoa</taxon>
        <taxon>Ecdysozoa</taxon>
        <taxon>Nematoda</taxon>
        <taxon>Chromadorea</taxon>
        <taxon>Rhabditida</taxon>
        <taxon>Spirurina</taxon>
        <taxon>Spiruromorpha</taxon>
        <taxon>Filarioidea</taxon>
        <taxon>Onchocercidae</taxon>
        <taxon>Onchocerca</taxon>
    </lineage>
</organism>
<dbReference type="Pfam" id="PF08318">
    <property type="entry name" value="COG4_m"/>
    <property type="match status" value="1"/>
</dbReference>
<keyword evidence="5" id="KW-0653">Protein transport</keyword>
<dbReference type="GO" id="GO:0017119">
    <property type="term" value="C:Golgi transport complex"/>
    <property type="evidence" value="ECO:0007669"/>
    <property type="project" value="TreeGrafter"/>
</dbReference>
<dbReference type="GO" id="GO:0007030">
    <property type="term" value="P:Golgi organization"/>
    <property type="evidence" value="ECO:0007669"/>
    <property type="project" value="TreeGrafter"/>
</dbReference>
<dbReference type="InterPro" id="IPR013167">
    <property type="entry name" value="COG4_M"/>
</dbReference>
<keyword evidence="9" id="KW-0812">Transmembrane</keyword>
<dbReference type="Pfam" id="PF20662">
    <property type="entry name" value="COG4_C"/>
    <property type="match status" value="1"/>
</dbReference>
<dbReference type="Gene3D" id="1.20.58.1970">
    <property type="match status" value="1"/>
</dbReference>
<sequence>MEGRLARKTIGDEEVEAAECIVIQSKSIKLRKEIGKSKANHFGSFVIIEGEDRSVTDRIRDFLRLLRSFRVFIALWNIFIIFLMFVLSIMESVNIHGAVSMSSVADARSKWNKTKTFNVDVPNGSLRSKPKRPEDLQFDFDPILSTLRYKSFIKFFIFSPSSLKDYLKQMIVKVKEEETLIRSLDEILINDLRKTSVNEERLANSDISLPFNLTVTRLKNQMTLVESDTKQLASKLKMISGLADNISSKVLALDIAKGRVVECLQRVSDLMDLRNCADGVRSAIEQEDYELAARHIHKFLTLDTTVFQMGDHGDGKDMGQSMGKSYEILREALTEMKSVIEKRFDQAVEDNDVASIQRFFKLFPLLNEHTNGIKRIGDYLCTKICEFAERNYKVMLAGGTDDKRINVLYADALTMLFEGIAREIQVYEPLINSSYGPDKLLSLIEILQKICDKEAERIIDAFIRNRQFDSKAKMVEKITRNSDKYVLDKIDALELDVLLSEVTLMHTRTHLYWRYLKRRLNVANMKTDEQLNELDENQMTDESKRLFEEGRAKQKRERSQKLDDLVLRSVLGTRMQELLGQYVLMEQFYMTESVAKAMTMDLKEIDSLTSSTLDDVFFIVRKCVRRSLSSSSVDCTCAVLNNGVTALEADFLKYIFQGIKASIESQYNFILISGYPGASWTAEAYQTAQTAYNVIQHGKIADSGPEKLKEIFLTALNNIRASAECTKTLKKGLLEDFEKHLTEMSELEKGKLENAISQLDDLVRKFDSSANLGVDKLCAAAFRPKLKPVMELYLCITHAPSESEFSDFEAEDPFMNNFIVTLDRQLAAFEPLLVPVNYQELLIAVCAEVSVQFERVIMKSVYNRLGGLQLDKDFRSLSSYLTNIAGWVVREKCARLSQIVSIINVDSVGEAEECFHQLQHHNLMLTSDEAMKVLGLRIDLPSDAIKNASFS</sequence>
<dbReference type="AlphaFoldDB" id="A0A238C393"/>
<evidence type="ECO:0000256" key="1">
    <source>
        <dbReference type="ARBA" id="ARBA00004395"/>
    </source>
</evidence>
<evidence type="ECO:0000256" key="6">
    <source>
        <dbReference type="ARBA" id="ARBA00023034"/>
    </source>
</evidence>
<dbReference type="InterPro" id="IPR048684">
    <property type="entry name" value="COG4_C"/>
</dbReference>
<keyword evidence="4" id="KW-0813">Transport</keyword>
<proteinExistence type="inferred from homology"/>
<evidence type="ECO:0000259" key="10">
    <source>
        <dbReference type="SMART" id="SM00762"/>
    </source>
</evidence>
<accession>A0A238C393</accession>
<protein>
    <recommendedName>
        <fullName evidence="3">Conserved oligomeric Golgi complex subunit 4</fullName>
    </recommendedName>
    <alternativeName>
        <fullName evidence="8">Component of oligomeric Golgi complex 4</fullName>
    </alternativeName>
</protein>
<comment type="subcellular location">
    <subcellularLocation>
        <location evidence="1">Golgi apparatus membrane</location>
        <topology evidence="1">Peripheral membrane protein</topology>
    </subcellularLocation>
</comment>
<dbReference type="GO" id="GO:0000139">
    <property type="term" value="C:Golgi membrane"/>
    <property type="evidence" value="ECO:0007669"/>
    <property type="project" value="UniProtKB-SubCell"/>
</dbReference>
<dbReference type="OrthoDB" id="47059at2759"/>
<dbReference type="Gene3D" id="1.10.287.1060">
    <property type="entry name" value="ESAT-6-like"/>
    <property type="match status" value="1"/>
</dbReference>
<evidence type="ECO:0000256" key="9">
    <source>
        <dbReference type="SAM" id="Phobius"/>
    </source>
</evidence>
<dbReference type="EMBL" id="KZ269979">
    <property type="protein sequence ID" value="OZC11844.1"/>
    <property type="molecule type" value="Genomic_DNA"/>
</dbReference>
<dbReference type="Proteomes" id="UP000242913">
    <property type="component" value="Unassembled WGS sequence"/>
</dbReference>
<keyword evidence="7 9" id="KW-0472">Membrane</keyword>
<keyword evidence="12" id="KW-1185">Reference proteome</keyword>